<dbReference type="RefSeq" id="XP_007515817.1">
    <property type="nucleotide sequence ID" value="XM_007515755.1"/>
</dbReference>
<feature type="compositionally biased region" description="Gly residues" evidence="2">
    <location>
        <begin position="12"/>
        <end position="21"/>
    </location>
</feature>
<evidence type="ECO:0000256" key="1">
    <source>
        <dbReference type="ARBA" id="ARBA00015492"/>
    </source>
</evidence>
<dbReference type="OrthoDB" id="3648309at2759"/>
<proteinExistence type="predicted"/>
<feature type="region of interest" description="Disordered" evidence="2">
    <location>
        <begin position="1"/>
        <end position="21"/>
    </location>
</feature>
<dbReference type="EMBL" id="FO082278">
    <property type="protein sequence ID" value="CCO14696.1"/>
    <property type="molecule type" value="Genomic_DNA"/>
</dbReference>
<dbReference type="InterPro" id="IPR006070">
    <property type="entry name" value="Sua5-like_dom"/>
</dbReference>
<accession>K8EAD4</accession>
<dbReference type="PANTHER" id="PTHR42828">
    <property type="entry name" value="DHBP SYNTHASE RIBB-LIKE ALPHA/BETA DOMAIN-CONTAINING PROTEIN"/>
    <property type="match status" value="1"/>
</dbReference>
<dbReference type="PANTHER" id="PTHR42828:SF3">
    <property type="entry name" value="THREONYLCARBAMOYL-AMP SYNTHASE"/>
    <property type="match status" value="1"/>
</dbReference>
<sequence>MRAKRGNKNKNGGAGGGGGGVGIGLSEDTAELFEVTRTNPNMRTLEECADLLRRGGVGIIPTDTKYSFVADLNNKDAIQNLYTIKGIDSNKPLSILCRGFQDIDTYTLGFPPATRPGMADPFKLARKCLPGPYTFILPASKSLPKICLLDTSSAGHTRLSKCQQRKTIGCRLPDCEVTLALLDLLDAPLMCSTVPFDGDVQPIVMRDEYSRCAFVLDAGTDAEQLASTVIDLSIGDVPKVLRVGAGDASVWSEDGDVHVEVDDPDLAWGFA</sequence>
<dbReference type="InterPro" id="IPR052532">
    <property type="entry name" value="SUA5_domain"/>
</dbReference>
<evidence type="ECO:0000259" key="3">
    <source>
        <dbReference type="PROSITE" id="PS51163"/>
    </source>
</evidence>
<dbReference type="InterPro" id="IPR017945">
    <property type="entry name" value="DHBP_synth_RibB-like_a/b_dom"/>
</dbReference>
<dbReference type="Gene3D" id="3.90.870.10">
    <property type="entry name" value="DHBP synthase"/>
    <property type="match status" value="1"/>
</dbReference>
<dbReference type="eggNOG" id="KOG3051">
    <property type="taxonomic scope" value="Eukaryota"/>
</dbReference>
<protein>
    <recommendedName>
        <fullName evidence="1">Threonylcarbamoyl-AMP synthase</fullName>
    </recommendedName>
</protein>
<dbReference type="SUPFAM" id="SSF55821">
    <property type="entry name" value="YrdC/RibB"/>
    <property type="match status" value="1"/>
</dbReference>
<dbReference type="STRING" id="41875.K8EAD4"/>
<dbReference type="GeneID" id="19018463"/>
<name>K8EAD4_9CHLO</name>
<evidence type="ECO:0000313" key="5">
    <source>
        <dbReference type="Proteomes" id="UP000198341"/>
    </source>
</evidence>
<reference evidence="4 5" key="1">
    <citation type="submission" date="2011-10" db="EMBL/GenBank/DDBJ databases">
        <authorList>
            <person name="Genoscope - CEA"/>
        </authorList>
    </citation>
    <scope>NUCLEOTIDE SEQUENCE [LARGE SCALE GENOMIC DNA]</scope>
    <source>
        <strain evidence="4 5">RCC 1105</strain>
    </source>
</reference>
<dbReference type="GO" id="GO:0003725">
    <property type="term" value="F:double-stranded RNA binding"/>
    <property type="evidence" value="ECO:0007669"/>
    <property type="project" value="InterPro"/>
</dbReference>
<dbReference type="Pfam" id="PF01300">
    <property type="entry name" value="Sua5_yciO_yrdC"/>
    <property type="match status" value="1"/>
</dbReference>
<evidence type="ECO:0000313" key="4">
    <source>
        <dbReference type="EMBL" id="CCO14696.1"/>
    </source>
</evidence>
<keyword evidence="5" id="KW-1185">Reference proteome</keyword>
<dbReference type="AlphaFoldDB" id="K8EAD4"/>
<dbReference type="PROSITE" id="PS51163">
    <property type="entry name" value="YRDC"/>
    <property type="match status" value="1"/>
</dbReference>
<gene>
    <name evidence="4" type="ORF">Bathy01g07290</name>
</gene>
<dbReference type="Proteomes" id="UP000198341">
    <property type="component" value="Chromosome 1"/>
</dbReference>
<dbReference type="KEGG" id="bpg:Bathy01g07290"/>
<evidence type="ECO:0000256" key="2">
    <source>
        <dbReference type="SAM" id="MobiDB-lite"/>
    </source>
</evidence>
<organism evidence="4 5">
    <name type="scientific">Bathycoccus prasinos</name>
    <dbReference type="NCBI Taxonomy" id="41875"/>
    <lineage>
        <taxon>Eukaryota</taxon>
        <taxon>Viridiplantae</taxon>
        <taxon>Chlorophyta</taxon>
        <taxon>Mamiellophyceae</taxon>
        <taxon>Mamiellales</taxon>
        <taxon>Bathycoccaceae</taxon>
        <taxon>Bathycoccus</taxon>
    </lineage>
</organism>
<feature type="domain" description="YrdC-like" evidence="3">
    <location>
        <begin position="42"/>
        <end position="246"/>
    </location>
</feature>